<evidence type="ECO:0000256" key="5">
    <source>
        <dbReference type="ARBA" id="ARBA00017958"/>
    </source>
</evidence>
<evidence type="ECO:0000256" key="7">
    <source>
        <dbReference type="ARBA" id="ARBA00022801"/>
    </source>
</evidence>
<dbReference type="FunCoup" id="A0A151ZGZ6">
    <property type="interactions" value="30"/>
</dbReference>
<comment type="caution">
    <text evidence="11">The sequence shown here is derived from an EMBL/GenBank/DDBJ whole genome shotgun (WGS) entry which is preliminary data.</text>
</comment>
<dbReference type="GO" id="GO:0006083">
    <property type="term" value="P:acetate metabolic process"/>
    <property type="evidence" value="ECO:0007669"/>
    <property type="project" value="InterPro"/>
</dbReference>
<dbReference type="Pfam" id="PF13336">
    <property type="entry name" value="AcetylCoA_hyd_C"/>
    <property type="match status" value="1"/>
</dbReference>
<dbReference type="GO" id="GO:0005739">
    <property type="term" value="C:mitochondrion"/>
    <property type="evidence" value="ECO:0007669"/>
    <property type="project" value="TreeGrafter"/>
</dbReference>
<dbReference type="InterPro" id="IPR038460">
    <property type="entry name" value="AcetylCoA_hyd_C_sf"/>
</dbReference>
<feature type="domain" description="Acetyl-CoA hydrolase/transferase C-terminal" evidence="10">
    <location>
        <begin position="345"/>
        <end position="495"/>
    </location>
</feature>
<name>A0A151ZGZ6_TIELA</name>
<evidence type="ECO:0000256" key="1">
    <source>
        <dbReference type="ARBA" id="ARBA00001831"/>
    </source>
</evidence>
<dbReference type="InterPro" id="IPR026888">
    <property type="entry name" value="AcetylCoA_hyd_C"/>
</dbReference>
<dbReference type="Gene3D" id="3.40.1080.10">
    <property type="entry name" value="Glutaconate Coenzyme A-transferase"/>
    <property type="match status" value="1"/>
</dbReference>
<evidence type="ECO:0000313" key="11">
    <source>
        <dbReference type="EMBL" id="KYQ93251.1"/>
    </source>
</evidence>
<dbReference type="InterPro" id="IPR037171">
    <property type="entry name" value="NagB/RpiA_transferase-like"/>
</dbReference>
<dbReference type="AlphaFoldDB" id="A0A151ZGZ6"/>
<proteinExistence type="inferred from homology"/>
<dbReference type="FunFam" id="3.30.750.70:FF:000002">
    <property type="entry name" value="Acetyl-CoA hydrolase Ach1"/>
    <property type="match status" value="1"/>
</dbReference>
<dbReference type="PANTHER" id="PTHR43609">
    <property type="entry name" value="ACETYL-COA HYDROLASE"/>
    <property type="match status" value="1"/>
</dbReference>
<evidence type="ECO:0000256" key="2">
    <source>
        <dbReference type="ARBA" id="ARBA00004496"/>
    </source>
</evidence>
<organism evidence="11 12">
    <name type="scientific">Tieghemostelium lacteum</name>
    <name type="common">Slime mold</name>
    <name type="synonym">Dictyostelium lacteum</name>
    <dbReference type="NCBI Taxonomy" id="361077"/>
    <lineage>
        <taxon>Eukaryota</taxon>
        <taxon>Amoebozoa</taxon>
        <taxon>Evosea</taxon>
        <taxon>Eumycetozoa</taxon>
        <taxon>Dictyostelia</taxon>
        <taxon>Dictyosteliales</taxon>
        <taxon>Raperosteliaceae</taxon>
        <taxon>Tieghemostelium</taxon>
    </lineage>
</organism>
<dbReference type="EMBL" id="LODT01000028">
    <property type="protein sequence ID" value="KYQ93251.1"/>
    <property type="molecule type" value="Genomic_DNA"/>
</dbReference>
<dbReference type="Pfam" id="PF02550">
    <property type="entry name" value="AcetylCoA_hydro"/>
    <property type="match status" value="1"/>
</dbReference>
<dbReference type="GO" id="GO:0003986">
    <property type="term" value="F:acetyl-CoA hydrolase activity"/>
    <property type="evidence" value="ECO:0007669"/>
    <property type="project" value="UniProtKB-EC"/>
</dbReference>
<sequence>MVGISNIINRTTSLINSRIGRQSLLQKVVKAEELESLLNIFQNGQYMGWSGFAGTSYPKVIPTLLADHVEKNNLQGKLQFNLFVGASAGIETEDRWAKLNMIDRRYPHQSGKNIRSGINSDRIRFADEHLSIFANDLLYGFYTLKKEKGNKRKMDIVVIEATEITEDGGIVPGASVGITPELLEMADKVIIEINTSLPSFKGIHDLVAHDPPPYTKPYQITRVDDRIGKKAFYCDPEKIIAIVESQLPDMTSDNSPEDEVSTAIANHIVQFFDYEISQGRLPKNLLPLQSGIGSVANAVIGGLSHGPFDHLTVWTEVIQDTFLDFFDNGKLQYASATSLRFSQGGFNRLFNNWDSYKNKFMLRNQSISNSAELIRRLGVIAMNTPVEFDIYGHINSTCVDGTKMLNGLGGSGEFLRNSYISIVHAPSVRPSRNDPLGISSVVPFCSHVDHSEHDIDIIVTEQGLADLRGLSPKERALEIISKCAHPIYKPILMEYFIKSHEQCLKTHSSHEPHQLSKAFKLHENLLEKGTMRIDKW</sequence>
<reference evidence="11 12" key="1">
    <citation type="submission" date="2015-12" db="EMBL/GenBank/DDBJ databases">
        <title>Dictyostelia acquired genes for synthesis and detection of signals that induce cell-type specialization by lateral gene transfer from prokaryotes.</title>
        <authorList>
            <person name="Gloeckner G."/>
            <person name="Schaap P."/>
        </authorList>
    </citation>
    <scope>NUCLEOTIDE SEQUENCE [LARGE SCALE GENOMIC DNA]</scope>
    <source>
        <strain evidence="11 12">TK</strain>
    </source>
</reference>
<evidence type="ECO:0000256" key="3">
    <source>
        <dbReference type="ARBA" id="ARBA00009632"/>
    </source>
</evidence>
<dbReference type="GO" id="GO:0008775">
    <property type="term" value="F:acetate CoA-transferase activity"/>
    <property type="evidence" value="ECO:0007669"/>
    <property type="project" value="InterPro"/>
</dbReference>
<dbReference type="InParanoid" id="A0A151ZGZ6"/>
<dbReference type="InterPro" id="IPR003702">
    <property type="entry name" value="ActCoA_hydro_N"/>
</dbReference>
<dbReference type="Gene3D" id="3.40.1080.20">
    <property type="entry name" value="Acetyl-CoA hydrolase/transferase C-terminal domain"/>
    <property type="match status" value="1"/>
</dbReference>
<gene>
    <name evidence="11" type="ORF">DLAC_05904</name>
</gene>
<comment type="subcellular location">
    <subcellularLocation>
        <location evidence="2">Cytoplasm</location>
    </subcellularLocation>
</comment>
<keyword evidence="7 11" id="KW-0378">Hydrolase</keyword>
<dbReference type="STRING" id="361077.A0A151ZGZ6"/>
<protein>
    <recommendedName>
        <fullName evidence="5">Acetyl-CoA hydrolase</fullName>
        <ecNumber evidence="4">3.1.2.1</ecNumber>
    </recommendedName>
    <alternativeName>
        <fullName evidence="8">Acetyl-CoA deacylase</fullName>
    </alternativeName>
</protein>
<dbReference type="FunFam" id="3.40.1080.10:FF:000003">
    <property type="entry name" value="Acetyl-coA hydrolase Ach1"/>
    <property type="match status" value="1"/>
</dbReference>
<evidence type="ECO:0000256" key="8">
    <source>
        <dbReference type="ARBA" id="ARBA00029672"/>
    </source>
</evidence>
<evidence type="ECO:0000256" key="4">
    <source>
        <dbReference type="ARBA" id="ARBA00011920"/>
    </source>
</evidence>
<dbReference type="InterPro" id="IPR046433">
    <property type="entry name" value="ActCoA_hydro"/>
</dbReference>
<dbReference type="OMA" id="SCIVPMV"/>
<dbReference type="FunFam" id="3.40.1080.20:FF:000001">
    <property type="entry name" value="Acetyl-CoA hydrolase Ach1"/>
    <property type="match status" value="1"/>
</dbReference>
<comment type="similarity">
    <text evidence="3">Belongs to the acetyl-CoA hydrolase/transferase family.</text>
</comment>
<evidence type="ECO:0000256" key="6">
    <source>
        <dbReference type="ARBA" id="ARBA00022490"/>
    </source>
</evidence>
<dbReference type="Gene3D" id="3.30.750.70">
    <property type="entry name" value="4-hydroxybutyrate coenzyme like domains"/>
    <property type="match status" value="1"/>
</dbReference>
<feature type="domain" description="Acetyl-CoA hydrolase/transferase N-terminal" evidence="9">
    <location>
        <begin position="24"/>
        <end position="244"/>
    </location>
</feature>
<evidence type="ECO:0000259" key="9">
    <source>
        <dbReference type="Pfam" id="PF02550"/>
    </source>
</evidence>
<keyword evidence="12" id="KW-1185">Reference proteome</keyword>
<comment type="catalytic activity">
    <reaction evidence="1">
        <text>acetyl-CoA + H2O = acetate + CoA + H(+)</text>
        <dbReference type="Rhea" id="RHEA:20289"/>
        <dbReference type="ChEBI" id="CHEBI:15377"/>
        <dbReference type="ChEBI" id="CHEBI:15378"/>
        <dbReference type="ChEBI" id="CHEBI:30089"/>
        <dbReference type="ChEBI" id="CHEBI:57287"/>
        <dbReference type="ChEBI" id="CHEBI:57288"/>
        <dbReference type="EC" id="3.1.2.1"/>
    </reaction>
</comment>
<dbReference type="EC" id="3.1.2.1" evidence="4"/>
<dbReference type="Proteomes" id="UP000076078">
    <property type="component" value="Unassembled WGS sequence"/>
</dbReference>
<evidence type="ECO:0000313" key="12">
    <source>
        <dbReference type="Proteomes" id="UP000076078"/>
    </source>
</evidence>
<dbReference type="SUPFAM" id="SSF100950">
    <property type="entry name" value="NagB/RpiA/CoA transferase-like"/>
    <property type="match status" value="2"/>
</dbReference>
<accession>A0A151ZGZ6</accession>
<dbReference type="PANTHER" id="PTHR43609:SF1">
    <property type="entry name" value="ACETYL-COA HYDROLASE"/>
    <property type="match status" value="1"/>
</dbReference>
<dbReference type="OrthoDB" id="10250396at2759"/>
<keyword evidence="6" id="KW-0963">Cytoplasm</keyword>
<evidence type="ECO:0000259" key="10">
    <source>
        <dbReference type="Pfam" id="PF13336"/>
    </source>
</evidence>